<reference evidence="8" key="3">
    <citation type="submission" date="2020-10" db="UniProtKB">
        <authorList>
            <consortium name="WormBaseParasite"/>
        </authorList>
    </citation>
    <scope>IDENTIFICATION</scope>
</reference>
<reference evidence="6" key="2">
    <citation type="submission" date="2014-06" db="EMBL/GenBank/DDBJ databases">
        <authorList>
            <person name="Aslett M."/>
        </authorList>
    </citation>
    <scope>NUCLEOTIDE SEQUENCE</scope>
</reference>
<dbReference type="Pfam" id="PF00335">
    <property type="entry name" value="Tetraspanin"/>
    <property type="match status" value="1"/>
</dbReference>
<dbReference type="Gene3D" id="1.10.1450.10">
    <property type="entry name" value="Tetraspanin"/>
    <property type="match status" value="1"/>
</dbReference>
<dbReference type="PROSITE" id="PS51257">
    <property type="entry name" value="PROKAR_LIPOPROTEIN"/>
    <property type="match status" value="1"/>
</dbReference>
<dbReference type="InterPro" id="IPR018499">
    <property type="entry name" value="Tetraspanin/Peripherin"/>
</dbReference>
<dbReference type="SUPFAM" id="SSF48652">
    <property type="entry name" value="Tetraspanin"/>
    <property type="match status" value="1"/>
</dbReference>
<feature type="transmembrane region" description="Helical" evidence="5">
    <location>
        <begin position="25"/>
        <end position="43"/>
    </location>
</feature>
<gene>
    <name evidence="6" type="ORF">EgrG_000858500</name>
</gene>
<feature type="transmembrane region" description="Helical" evidence="5">
    <location>
        <begin position="82"/>
        <end position="104"/>
    </location>
</feature>
<organism evidence="6">
    <name type="scientific">Echinococcus granulosus</name>
    <name type="common">Hydatid tapeworm</name>
    <dbReference type="NCBI Taxonomy" id="6210"/>
    <lineage>
        <taxon>Eukaryota</taxon>
        <taxon>Metazoa</taxon>
        <taxon>Spiralia</taxon>
        <taxon>Lophotrochozoa</taxon>
        <taxon>Platyhelminthes</taxon>
        <taxon>Cestoda</taxon>
        <taxon>Eucestoda</taxon>
        <taxon>Cyclophyllidea</taxon>
        <taxon>Taeniidae</taxon>
        <taxon>Echinococcus</taxon>
        <taxon>Echinococcus granulosus group</taxon>
    </lineage>
</organism>
<dbReference type="OrthoDB" id="6256491at2759"/>
<dbReference type="AlphaFoldDB" id="A0A068WCL6"/>
<evidence type="ECO:0000313" key="6">
    <source>
        <dbReference type="EMBL" id="CDS16169.1"/>
    </source>
</evidence>
<evidence type="ECO:0000313" key="8">
    <source>
        <dbReference type="WBParaSite" id="EgrG_000858500"/>
    </source>
</evidence>
<evidence type="ECO:0000256" key="1">
    <source>
        <dbReference type="ARBA" id="ARBA00004141"/>
    </source>
</evidence>
<feature type="transmembrane region" description="Helical" evidence="5">
    <location>
        <begin position="191"/>
        <end position="211"/>
    </location>
</feature>
<sequence>MHEVDLRAEERNAVWLRGLTGFTSIVSWLYSCGCLSYCIYLLLKVEPAILPSLNMLDIQTALTMVTGMAGACGSITLKRGPLLLHCCITTVECLGYLAAGTVALRSRVTIGSRLEMAFNEILKDYFDPKASDEIVHKLHTIQAVLRCCGKNGGQDFIQMERPHPCGRAVSQYGCLRAALNLMATELFHQSCVGLTGAFLLLFSLFSAASLMTSLHKDS</sequence>
<keyword evidence="4 5" id="KW-0472">Membrane</keyword>
<accession>A0A068WCL6</accession>
<reference evidence="6 7" key="1">
    <citation type="journal article" date="2013" name="Nature">
        <title>The genomes of four tapeworm species reveal adaptations to parasitism.</title>
        <authorList>
            <person name="Tsai I.J."/>
            <person name="Zarowiecki M."/>
            <person name="Holroyd N."/>
            <person name="Garciarrubio A."/>
            <person name="Sanchez-Flores A."/>
            <person name="Brooks K.L."/>
            <person name="Tracey A."/>
            <person name="Bobes R.J."/>
            <person name="Fragoso G."/>
            <person name="Sciutto E."/>
            <person name="Aslett M."/>
            <person name="Beasley H."/>
            <person name="Bennett H.M."/>
            <person name="Cai J."/>
            <person name="Camicia F."/>
            <person name="Clark R."/>
            <person name="Cucher M."/>
            <person name="De Silva N."/>
            <person name="Day T.A."/>
            <person name="Deplazes P."/>
            <person name="Estrada K."/>
            <person name="Fernandez C."/>
            <person name="Holland P.W."/>
            <person name="Hou J."/>
            <person name="Hu S."/>
            <person name="Huckvale T."/>
            <person name="Hung S.S."/>
            <person name="Kamenetzky L."/>
            <person name="Keane J.A."/>
            <person name="Kiss F."/>
            <person name="Koziol U."/>
            <person name="Lambert O."/>
            <person name="Liu K."/>
            <person name="Luo X."/>
            <person name="Luo Y."/>
            <person name="Macchiaroli N."/>
            <person name="Nichol S."/>
            <person name="Paps J."/>
            <person name="Parkinson J."/>
            <person name="Pouchkina-Stantcheva N."/>
            <person name="Riddiford N."/>
            <person name="Rosenzvit M."/>
            <person name="Salinas G."/>
            <person name="Wasmuth J.D."/>
            <person name="Zamanian M."/>
            <person name="Zheng Y."/>
            <person name="Cai X."/>
            <person name="Soberon X."/>
            <person name="Olson P.D."/>
            <person name="Laclette J.P."/>
            <person name="Brehm K."/>
            <person name="Berriman M."/>
            <person name="Garciarrubio A."/>
            <person name="Bobes R.J."/>
            <person name="Fragoso G."/>
            <person name="Sanchez-Flores A."/>
            <person name="Estrada K."/>
            <person name="Cevallos M.A."/>
            <person name="Morett E."/>
            <person name="Gonzalez V."/>
            <person name="Portillo T."/>
            <person name="Ochoa-Leyva A."/>
            <person name="Jose M.V."/>
            <person name="Sciutto E."/>
            <person name="Landa A."/>
            <person name="Jimenez L."/>
            <person name="Valdes V."/>
            <person name="Carrero J.C."/>
            <person name="Larralde C."/>
            <person name="Morales-Montor J."/>
            <person name="Limon-Lason J."/>
            <person name="Soberon X."/>
            <person name="Laclette J.P."/>
        </authorList>
    </citation>
    <scope>NUCLEOTIDE SEQUENCE [LARGE SCALE GENOMIC DNA]</scope>
</reference>
<evidence type="ECO:0000256" key="3">
    <source>
        <dbReference type="ARBA" id="ARBA00022989"/>
    </source>
</evidence>
<keyword evidence="3 5" id="KW-1133">Transmembrane helix</keyword>
<protein>
    <submittedName>
        <fullName evidence="6 8">Tetraspanin 11</fullName>
    </submittedName>
</protein>
<keyword evidence="2 5" id="KW-0812">Transmembrane</keyword>
<evidence type="ECO:0000256" key="4">
    <source>
        <dbReference type="ARBA" id="ARBA00023136"/>
    </source>
</evidence>
<evidence type="ECO:0000256" key="5">
    <source>
        <dbReference type="SAM" id="Phobius"/>
    </source>
</evidence>
<dbReference type="EMBL" id="LK028576">
    <property type="protein sequence ID" value="CDS16169.1"/>
    <property type="molecule type" value="Genomic_DNA"/>
</dbReference>
<name>A0A068WCL6_ECHGR</name>
<dbReference type="GO" id="GO:0016020">
    <property type="term" value="C:membrane"/>
    <property type="evidence" value="ECO:0007669"/>
    <property type="project" value="UniProtKB-SubCell"/>
</dbReference>
<evidence type="ECO:0000313" key="7">
    <source>
        <dbReference type="Proteomes" id="UP000492820"/>
    </source>
</evidence>
<dbReference type="WBParaSite" id="EgrG_000858500">
    <property type="protein sequence ID" value="EgrG_000858500"/>
    <property type="gene ID" value="EgrG_000858500"/>
</dbReference>
<dbReference type="InterPro" id="IPR008952">
    <property type="entry name" value="Tetraspanin_EC2_sf"/>
</dbReference>
<comment type="subcellular location">
    <subcellularLocation>
        <location evidence="1">Membrane</location>
        <topology evidence="1">Multi-pass membrane protein</topology>
    </subcellularLocation>
</comment>
<proteinExistence type="predicted"/>
<evidence type="ECO:0000256" key="2">
    <source>
        <dbReference type="ARBA" id="ARBA00022692"/>
    </source>
</evidence>
<dbReference type="Proteomes" id="UP000492820">
    <property type="component" value="Unassembled WGS sequence"/>
</dbReference>
<feature type="transmembrane region" description="Helical" evidence="5">
    <location>
        <begin position="55"/>
        <end position="76"/>
    </location>
</feature>